<dbReference type="Gene3D" id="3.90.1200.10">
    <property type="match status" value="1"/>
</dbReference>
<organism evidence="1 2">
    <name type="scientific">Acropora cervicornis</name>
    <name type="common">Staghorn coral</name>
    <dbReference type="NCBI Taxonomy" id="6130"/>
    <lineage>
        <taxon>Eukaryota</taxon>
        <taxon>Metazoa</taxon>
        <taxon>Cnidaria</taxon>
        <taxon>Anthozoa</taxon>
        <taxon>Hexacorallia</taxon>
        <taxon>Scleractinia</taxon>
        <taxon>Astrocoeniina</taxon>
        <taxon>Acroporidae</taxon>
        <taxon>Acropora</taxon>
    </lineage>
</organism>
<reference evidence="1" key="2">
    <citation type="journal article" date="2023" name="Science">
        <title>Genomic signatures of disease resistance in endangered staghorn corals.</title>
        <authorList>
            <person name="Vollmer S.V."/>
            <person name="Selwyn J.D."/>
            <person name="Despard B.A."/>
            <person name="Roesel C.L."/>
        </authorList>
    </citation>
    <scope>NUCLEOTIDE SEQUENCE</scope>
    <source>
        <strain evidence="1">K2</strain>
    </source>
</reference>
<accession>A0AAD9V7A3</accession>
<proteinExistence type="predicted"/>
<comment type="caution">
    <text evidence="1">The sequence shown here is derived from an EMBL/GenBank/DDBJ whole genome shotgun (WGS) entry which is preliminary data.</text>
</comment>
<dbReference type="SUPFAM" id="SSF56112">
    <property type="entry name" value="Protein kinase-like (PK-like)"/>
    <property type="match status" value="1"/>
</dbReference>
<evidence type="ECO:0000313" key="1">
    <source>
        <dbReference type="EMBL" id="KAK2563956.1"/>
    </source>
</evidence>
<gene>
    <name evidence="1" type="ORF">P5673_012975</name>
</gene>
<sequence length="422" mass="48565">MTQNRWPSFILISSPEMEESNACANIHRCFCPSPKEDSSFPLTEAFFQNIVGSKGTVVSWCPFEVPLQTISLTATCKAAQANRGITGHYGFDIKYRPHHGETETKKLRVVAKCKPLANKFVKIFAEWIRRQPGDVSKYADVFQRVSYFKYSDVREIKLLSLSNHKFTDIAPQVYHTICDPSKELFIAVMEDLTGRVTHFNAIDNAPEVWNQEDIQVVLRDIAGFHSIHLGDVTHLKSEPWMCVYSSSVMQALRGFWLALLSQNRANFPIHYDFTPRNVCLRKHNLHEDNQRSVFISNNNLCRVSCIYDWEMATIHAPQHDVVEFLAFVLPAKTDVTTRIKLVRFYQRQLERFSGKTFDSAQFMDVFNAVSCVYALHQLSLKTITHSVMRLPYFERAFQSHMGYLEDLATRNSLAFLNDDPTL</sequence>
<keyword evidence="2" id="KW-1185">Reference proteome</keyword>
<reference evidence="1" key="1">
    <citation type="journal article" date="2023" name="G3 (Bethesda)">
        <title>Whole genome assembly and annotation of the endangered Caribbean coral Acropora cervicornis.</title>
        <authorList>
            <person name="Selwyn J.D."/>
            <person name="Vollmer S.V."/>
        </authorList>
    </citation>
    <scope>NUCLEOTIDE SEQUENCE</scope>
    <source>
        <strain evidence="1">K2</strain>
    </source>
</reference>
<evidence type="ECO:0008006" key="3">
    <source>
        <dbReference type="Google" id="ProtNLM"/>
    </source>
</evidence>
<protein>
    <recommendedName>
        <fullName evidence="3">Aminoglycoside phosphotransferase domain-containing protein</fullName>
    </recommendedName>
</protein>
<name>A0AAD9V7A3_ACRCE</name>
<evidence type="ECO:0000313" key="2">
    <source>
        <dbReference type="Proteomes" id="UP001249851"/>
    </source>
</evidence>
<dbReference type="Proteomes" id="UP001249851">
    <property type="component" value="Unassembled WGS sequence"/>
</dbReference>
<dbReference type="AlphaFoldDB" id="A0AAD9V7A3"/>
<dbReference type="InterPro" id="IPR011009">
    <property type="entry name" value="Kinase-like_dom_sf"/>
</dbReference>
<dbReference type="EMBL" id="JARQWQ010000024">
    <property type="protein sequence ID" value="KAK2563956.1"/>
    <property type="molecule type" value="Genomic_DNA"/>
</dbReference>